<evidence type="ECO:0000259" key="1">
    <source>
        <dbReference type="Pfam" id="PF08241"/>
    </source>
</evidence>
<dbReference type="InterPro" id="IPR013216">
    <property type="entry name" value="Methyltransf_11"/>
</dbReference>
<evidence type="ECO:0000313" key="3">
    <source>
        <dbReference type="Proteomes" id="UP000230709"/>
    </source>
</evidence>
<keyword evidence="2" id="KW-0808">Transferase</keyword>
<protein>
    <submittedName>
        <fullName evidence="2">Class I SAM-dependent methyltransferase</fullName>
    </submittedName>
</protein>
<dbReference type="STRING" id="595536.GCA_000178815_00322"/>
<dbReference type="Proteomes" id="UP000230709">
    <property type="component" value="Chromosome"/>
</dbReference>
<proteinExistence type="predicted"/>
<dbReference type="AlphaFoldDB" id="A0A2D2CWE0"/>
<dbReference type="RefSeq" id="WP_003610993.1">
    <property type="nucleotide sequence ID" value="NZ_CP023737.1"/>
</dbReference>
<keyword evidence="3" id="KW-1185">Reference proteome</keyword>
<dbReference type="Pfam" id="PF08241">
    <property type="entry name" value="Methyltransf_11"/>
    <property type="match status" value="1"/>
</dbReference>
<gene>
    <name evidence="2" type="ORF">CQW49_03120</name>
</gene>
<dbReference type="CDD" id="cd02440">
    <property type="entry name" value="AdoMet_MTases"/>
    <property type="match status" value="1"/>
</dbReference>
<dbReference type="GO" id="GO:0008757">
    <property type="term" value="F:S-adenosylmethionine-dependent methyltransferase activity"/>
    <property type="evidence" value="ECO:0007669"/>
    <property type="project" value="InterPro"/>
</dbReference>
<keyword evidence="2" id="KW-0489">Methyltransferase</keyword>
<dbReference type="PANTHER" id="PTHR43591:SF24">
    <property type="entry name" value="2-METHOXY-6-POLYPRENYL-1,4-BENZOQUINOL METHYLASE, MITOCHONDRIAL"/>
    <property type="match status" value="1"/>
</dbReference>
<dbReference type="KEGG" id="mtw:CQW49_03120"/>
<sequence length="252" mass="27799">MNEDTHERRIVDQFTRWAERFAQLPIHAEAGAMARTIHACALRPGVEALDVACGPGILACAIAHQALHVTGVDITPAMITQAQARQRAEGLTNLAWRIGDAVALPFEDDVFDLVTTRYSLHHMKDPVSVLGEMKRVCRPAGRIVVIDATPSPATRVAYDEMERLRDPSHTCALDLEQIREIGRDFGLKEVVIDGYRLEAQLDALADASNLPALTAMFDSDIDAGRDRIGIGAWRSSTGIRFYFPISIVAWEI</sequence>
<dbReference type="Gene3D" id="3.40.50.150">
    <property type="entry name" value="Vaccinia Virus protein VP39"/>
    <property type="match status" value="1"/>
</dbReference>
<feature type="domain" description="Methyltransferase type 11" evidence="1">
    <location>
        <begin position="49"/>
        <end position="145"/>
    </location>
</feature>
<dbReference type="GO" id="GO:0032259">
    <property type="term" value="P:methylation"/>
    <property type="evidence" value="ECO:0007669"/>
    <property type="project" value="UniProtKB-KW"/>
</dbReference>
<name>A0A2D2CWE0_METT3</name>
<organism evidence="2 3">
    <name type="scientific">Methylosinus trichosporium (strain ATCC 35070 / NCIMB 11131 / UNIQEM 75 / OB3b)</name>
    <dbReference type="NCBI Taxonomy" id="595536"/>
    <lineage>
        <taxon>Bacteria</taxon>
        <taxon>Pseudomonadati</taxon>
        <taxon>Pseudomonadota</taxon>
        <taxon>Alphaproteobacteria</taxon>
        <taxon>Hyphomicrobiales</taxon>
        <taxon>Methylocystaceae</taxon>
        <taxon>Methylosinus</taxon>
    </lineage>
</organism>
<dbReference type="PANTHER" id="PTHR43591">
    <property type="entry name" value="METHYLTRANSFERASE"/>
    <property type="match status" value="1"/>
</dbReference>
<reference evidence="3" key="1">
    <citation type="submission" date="2017-10" db="EMBL/GenBank/DDBJ databases">
        <title>Completed PacBio SMRT sequence of Methylosinus trichosporium OB3b reveals presence of a third large plasmid.</title>
        <authorList>
            <person name="Charles T.C."/>
            <person name="Lynch M.D.J."/>
            <person name="Heil J.R."/>
            <person name="Cheng J."/>
        </authorList>
    </citation>
    <scope>NUCLEOTIDE SEQUENCE [LARGE SCALE GENOMIC DNA]</scope>
    <source>
        <strain evidence="3">OB3b</strain>
    </source>
</reference>
<evidence type="ECO:0000313" key="2">
    <source>
        <dbReference type="EMBL" id="ATQ66986.1"/>
    </source>
</evidence>
<accession>A0A2D2CWE0</accession>
<dbReference type="SUPFAM" id="SSF53335">
    <property type="entry name" value="S-adenosyl-L-methionine-dependent methyltransferases"/>
    <property type="match status" value="1"/>
</dbReference>
<dbReference type="InterPro" id="IPR029063">
    <property type="entry name" value="SAM-dependent_MTases_sf"/>
</dbReference>
<dbReference type="EMBL" id="CP023737">
    <property type="protein sequence ID" value="ATQ66986.1"/>
    <property type="molecule type" value="Genomic_DNA"/>
</dbReference>